<reference evidence="2 3" key="1">
    <citation type="journal article" date="2018" name="Syst. Appl. Microbiol.">
        <title>Abditibacterium utsteinense sp. nov., the first cultivated member of candidate phylum FBP, isolated from ice-free Antarctic soil samples.</title>
        <authorList>
            <person name="Tahon G."/>
            <person name="Tytgat B."/>
            <person name="Lebbe L."/>
            <person name="Carlier A."/>
            <person name="Willems A."/>
        </authorList>
    </citation>
    <scope>NUCLEOTIDE SEQUENCE [LARGE SCALE GENOMIC DNA]</scope>
    <source>
        <strain evidence="2 3">LMG 29911</strain>
    </source>
</reference>
<keyword evidence="1" id="KW-0472">Membrane</keyword>
<sequence length="76" mass="8420">MNFLDQLKQRIKAALARFAKRKTQEQAQGMATEARGIVASTKELARRNPIGFGILVLLGTGLLLLMLRSKREPGKV</sequence>
<evidence type="ECO:0000313" key="3">
    <source>
        <dbReference type="Proteomes" id="UP000237684"/>
    </source>
</evidence>
<accession>A0A2S8SRT7</accession>
<dbReference type="AlphaFoldDB" id="A0A2S8SRT7"/>
<gene>
    <name evidence="2" type="ORF">B1R32_11171</name>
</gene>
<dbReference type="RefSeq" id="WP_106380392.1">
    <property type="nucleotide sequence ID" value="NZ_NIGF01000011.1"/>
</dbReference>
<proteinExistence type="predicted"/>
<feature type="transmembrane region" description="Helical" evidence="1">
    <location>
        <begin position="50"/>
        <end position="67"/>
    </location>
</feature>
<comment type="caution">
    <text evidence="2">The sequence shown here is derived from an EMBL/GenBank/DDBJ whole genome shotgun (WGS) entry which is preliminary data.</text>
</comment>
<keyword evidence="1" id="KW-0812">Transmembrane</keyword>
<keyword evidence="3" id="KW-1185">Reference proteome</keyword>
<evidence type="ECO:0000313" key="2">
    <source>
        <dbReference type="EMBL" id="PQV63510.1"/>
    </source>
</evidence>
<dbReference type="Proteomes" id="UP000237684">
    <property type="component" value="Unassembled WGS sequence"/>
</dbReference>
<evidence type="ECO:0000256" key="1">
    <source>
        <dbReference type="SAM" id="Phobius"/>
    </source>
</evidence>
<organism evidence="2 3">
    <name type="scientific">Abditibacterium utsteinense</name>
    <dbReference type="NCBI Taxonomy" id="1960156"/>
    <lineage>
        <taxon>Bacteria</taxon>
        <taxon>Pseudomonadati</taxon>
        <taxon>Abditibacteriota</taxon>
        <taxon>Abditibacteriia</taxon>
        <taxon>Abditibacteriales</taxon>
        <taxon>Abditibacteriaceae</taxon>
        <taxon>Abditibacterium</taxon>
    </lineage>
</organism>
<keyword evidence="1" id="KW-1133">Transmembrane helix</keyword>
<dbReference type="InParanoid" id="A0A2S8SRT7"/>
<protein>
    <submittedName>
        <fullName evidence="2">Uncharacterized protein</fullName>
    </submittedName>
</protein>
<name>A0A2S8SRT7_9BACT</name>
<dbReference type="EMBL" id="NIGF01000011">
    <property type="protein sequence ID" value="PQV63510.1"/>
    <property type="molecule type" value="Genomic_DNA"/>
</dbReference>